<dbReference type="Proteomes" id="UP000278252">
    <property type="component" value="Unassembled WGS sequence"/>
</dbReference>
<dbReference type="Proteomes" id="UP000193969">
    <property type="component" value="Unassembled WGS sequence"/>
</dbReference>
<reference evidence="4" key="1">
    <citation type="submission" date="2017-04" db="EMBL/GenBank/DDBJ databases">
        <authorList>
            <person name="Varghese N."/>
            <person name="Submissions S."/>
        </authorList>
    </citation>
    <scope>NUCLEOTIDE SEQUENCE [LARGE SCALE GENOMIC DNA]</scope>
    <source>
        <strain evidence="4">FDF-1</strain>
    </source>
</reference>
<gene>
    <name evidence="2" type="ORF">EFE41_08160</name>
    <name evidence="3" type="ORF">SAMN06264941_1156</name>
</gene>
<dbReference type="InterPro" id="IPR002572">
    <property type="entry name" value="DUF22"/>
</dbReference>
<reference evidence="2 5" key="3">
    <citation type="submission" date="2018-10" db="EMBL/GenBank/DDBJ databases">
        <title>Cultivation of a novel Methanohalophilus strain from Kebrit Deep of the Red Sea and a genomic comparison of members of the genus Methanohalophilus.</title>
        <authorList>
            <person name="Guan Y."/>
            <person name="Ngugi D.K."/>
            <person name="Stingl U."/>
        </authorList>
    </citation>
    <scope>NUCLEOTIDE SEQUENCE [LARGE SCALE GENOMIC DNA]</scope>
    <source>
        <strain evidence="2 5">DSM 7471</strain>
    </source>
</reference>
<protein>
    <submittedName>
        <fullName evidence="2">DUF22 domain-containing protein</fullName>
    </submittedName>
</protein>
<dbReference type="Pfam" id="PF01629">
    <property type="entry name" value="DUF22"/>
    <property type="match status" value="1"/>
</dbReference>
<feature type="domain" description="DUF22" evidence="1">
    <location>
        <begin position="23"/>
        <end position="127"/>
    </location>
</feature>
<evidence type="ECO:0000313" key="3">
    <source>
        <dbReference type="EMBL" id="SMH37334.1"/>
    </source>
</evidence>
<accession>A0A1X7NHT1</accession>
<evidence type="ECO:0000313" key="4">
    <source>
        <dbReference type="Proteomes" id="UP000193969"/>
    </source>
</evidence>
<organism evidence="3 4">
    <name type="scientific">Methanohalophilus portucalensis FDF-1</name>
    <dbReference type="NCBI Taxonomy" id="523843"/>
    <lineage>
        <taxon>Archaea</taxon>
        <taxon>Methanobacteriati</taxon>
        <taxon>Methanobacteriota</taxon>
        <taxon>Stenosarchaea group</taxon>
        <taxon>Methanomicrobia</taxon>
        <taxon>Methanosarcinales</taxon>
        <taxon>Methanosarcinaceae</taxon>
        <taxon>Methanohalophilus</taxon>
    </lineage>
</organism>
<dbReference type="EMBL" id="FXBN01000002">
    <property type="protein sequence ID" value="SMH37334.1"/>
    <property type="molecule type" value="Genomic_DNA"/>
</dbReference>
<proteinExistence type="predicted"/>
<sequence length="156" mass="17542">MVIVIYLLVHIFLNGDWMSAEIIQVVSRKKGEIVSKKVKAAPYEFTIATRARWEMVIADNDLEIRAGEYKKIPVREITLDPDTLAMPCAFTYHAVASVLKIASTEGACPVDKERTVRYAYVFGQTNGKIREGDLLGVLNVFPIMFTREAMTPTEVD</sequence>
<name>A0A1X7NHT1_9EURY</name>
<dbReference type="EMBL" id="RJJH01000012">
    <property type="protein sequence ID" value="RNI10348.1"/>
    <property type="molecule type" value="Genomic_DNA"/>
</dbReference>
<evidence type="ECO:0000313" key="5">
    <source>
        <dbReference type="Proteomes" id="UP000278252"/>
    </source>
</evidence>
<reference evidence="3" key="2">
    <citation type="submission" date="2017-04" db="EMBL/GenBank/DDBJ databases">
        <authorList>
            <person name="Afonso C.L."/>
            <person name="Miller P.J."/>
            <person name="Scott M.A."/>
            <person name="Spackman E."/>
            <person name="Goraichik I."/>
            <person name="Dimitrov K.M."/>
            <person name="Suarez D.L."/>
            <person name="Swayne D.E."/>
        </authorList>
    </citation>
    <scope>NUCLEOTIDE SEQUENCE [LARGE SCALE GENOMIC DNA]</scope>
    <source>
        <strain evidence="3">FDF-1</strain>
    </source>
</reference>
<evidence type="ECO:0000259" key="1">
    <source>
        <dbReference type="Pfam" id="PF01629"/>
    </source>
</evidence>
<evidence type="ECO:0000313" key="2">
    <source>
        <dbReference type="EMBL" id="RNI10348.1"/>
    </source>
</evidence>
<keyword evidence="4" id="KW-1185">Reference proteome</keyword>
<dbReference type="AlphaFoldDB" id="A0A1X7NHT1"/>